<feature type="signal peptide" evidence="1">
    <location>
        <begin position="1"/>
        <end position="18"/>
    </location>
</feature>
<evidence type="ECO:0008006" key="4">
    <source>
        <dbReference type="Google" id="ProtNLM"/>
    </source>
</evidence>
<keyword evidence="3" id="KW-1185">Reference proteome</keyword>
<dbReference type="InterPro" id="IPR021428">
    <property type="entry name" value="DUF3078"/>
</dbReference>
<evidence type="ECO:0000256" key="1">
    <source>
        <dbReference type="SAM" id="SignalP"/>
    </source>
</evidence>
<dbReference type="EMBL" id="AP018694">
    <property type="protein sequence ID" value="BBE19655.1"/>
    <property type="molecule type" value="Genomic_DNA"/>
</dbReference>
<dbReference type="AlphaFoldDB" id="A0A5K7SDU9"/>
<feature type="chain" id="PRO_5024322827" description="DUF3078 domain-containing protein" evidence="1">
    <location>
        <begin position="19"/>
        <end position="299"/>
    </location>
</feature>
<evidence type="ECO:0000313" key="2">
    <source>
        <dbReference type="EMBL" id="BBE19655.1"/>
    </source>
</evidence>
<accession>A0A5K7SDU9</accession>
<name>A0A5K7SDU9_9BACT</name>
<gene>
    <name evidence="2" type="ORF">AQPE_3843</name>
</gene>
<dbReference type="Proteomes" id="UP001193389">
    <property type="component" value="Chromosome"/>
</dbReference>
<sequence>MKHFTLFLLIMISGHLIAQNPADTIKYWKKGGDLSLSFSEVSFSNWAAGGKNSISGVGLLNCFANYANDRMSWDNTLSLGYGLMKEQQRSLIKSEDKFELNSKVGYKMTESGKWFFSGLMNFRTQFADGFNYSNIDQPVRISSLLSPAYLTIATGFDYKPNDRFSMFASPLSGKFTFVADDALSAIGAFGVDPGKEFRAELGATVKSELKMKVAKNVDAVTNLTLFSNYLKNPQNVDVNWDFRLNMKVNEYLSANLVTNLIYDDDILIPLDRNDDGIIDGKGRRVQFKQMFGAGLSVKF</sequence>
<dbReference type="Pfam" id="PF11276">
    <property type="entry name" value="DUF3078"/>
    <property type="match status" value="1"/>
</dbReference>
<keyword evidence="1" id="KW-0732">Signal</keyword>
<dbReference type="KEGG" id="anf:AQPE_3843"/>
<dbReference type="RefSeq" id="WP_318347880.1">
    <property type="nucleotide sequence ID" value="NZ_AP018694.1"/>
</dbReference>
<protein>
    <recommendedName>
        <fullName evidence="4">DUF3078 domain-containing protein</fullName>
    </recommendedName>
</protein>
<proteinExistence type="predicted"/>
<organism evidence="2 3">
    <name type="scientific">Aquipluma nitroreducens</name>
    <dbReference type="NCBI Taxonomy" id="2010828"/>
    <lineage>
        <taxon>Bacteria</taxon>
        <taxon>Pseudomonadati</taxon>
        <taxon>Bacteroidota</taxon>
        <taxon>Bacteroidia</taxon>
        <taxon>Marinilabiliales</taxon>
        <taxon>Prolixibacteraceae</taxon>
        <taxon>Aquipluma</taxon>
    </lineage>
</organism>
<reference evidence="2" key="1">
    <citation type="journal article" date="2020" name="Int. J. Syst. Evol. Microbiol.">
        <title>Aquipluma nitroreducens gen. nov. sp. nov., a novel facultatively anaerobic bacterium isolated from a freshwater lake.</title>
        <authorList>
            <person name="Watanabe M."/>
            <person name="Kojima H."/>
            <person name="Fukui M."/>
        </authorList>
    </citation>
    <scope>NUCLEOTIDE SEQUENCE</scope>
    <source>
        <strain evidence="2">MeG22</strain>
    </source>
</reference>
<evidence type="ECO:0000313" key="3">
    <source>
        <dbReference type="Proteomes" id="UP001193389"/>
    </source>
</evidence>